<dbReference type="InterPro" id="IPR000627">
    <property type="entry name" value="Intradiol_dOase_C"/>
</dbReference>
<accession>A0ABV8FYZ0</accession>
<dbReference type="EMBL" id="JBHSBI010000001">
    <property type="protein sequence ID" value="MFC4005844.1"/>
    <property type="molecule type" value="Genomic_DNA"/>
</dbReference>
<evidence type="ECO:0000259" key="1">
    <source>
        <dbReference type="Pfam" id="PF00775"/>
    </source>
</evidence>
<dbReference type="InterPro" id="IPR015889">
    <property type="entry name" value="Intradiol_dOase_core"/>
</dbReference>
<proteinExistence type="predicted"/>
<keyword evidence="3" id="KW-1185">Reference proteome</keyword>
<sequence>MGHDHKGQRVSRRVLIAGIGSLGLGGLVTASGPRPGAADSLFAGPDTCRLTPSATKGPFYFDSDKIRSDIREDRPGVRLRLAIKVQDSETCKPLPGAVVEIWHCDAAGLYSGAEAASKGGLLLGKLPTADTATAVGKPGMADMADMKPTDAERYLRGAQVTDGDGVVMFTTIWPGWYPGRTVHIHVMVHLGDERVLSTQLMFDDTINAKVLATPPYQRLGTRDTFNAGDPDYLEGMLVRVAEDDGGYLGTVVLSADSDQDRA</sequence>
<dbReference type="Gene3D" id="2.60.130.10">
    <property type="entry name" value="Aromatic compound dioxygenase"/>
    <property type="match status" value="1"/>
</dbReference>
<reference evidence="3" key="1">
    <citation type="journal article" date="2019" name="Int. J. Syst. Evol. Microbiol.">
        <title>The Global Catalogue of Microorganisms (GCM) 10K type strain sequencing project: providing services to taxonomists for standard genome sequencing and annotation.</title>
        <authorList>
            <consortium name="The Broad Institute Genomics Platform"/>
            <consortium name="The Broad Institute Genome Sequencing Center for Infectious Disease"/>
            <person name="Wu L."/>
            <person name="Ma J."/>
        </authorList>
    </citation>
    <scope>NUCLEOTIDE SEQUENCE [LARGE SCALE GENOMIC DNA]</scope>
    <source>
        <strain evidence="3">TBRC 1276</strain>
    </source>
</reference>
<name>A0ABV8FYZ0_9ACTN</name>
<dbReference type="RefSeq" id="WP_379526012.1">
    <property type="nucleotide sequence ID" value="NZ_JBHSBI010000001.1"/>
</dbReference>
<dbReference type="PANTHER" id="PTHR34315:SF1">
    <property type="entry name" value="INTRADIOL RING-CLEAVAGE DIOXYGENASES DOMAIN-CONTAINING PROTEIN-RELATED"/>
    <property type="match status" value="1"/>
</dbReference>
<dbReference type="SUPFAM" id="SSF49482">
    <property type="entry name" value="Aromatic compound dioxygenase"/>
    <property type="match status" value="1"/>
</dbReference>
<gene>
    <name evidence="2" type="ORF">ACFOY2_01325</name>
</gene>
<evidence type="ECO:0000313" key="2">
    <source>
        <dbReference type="EMBL" id="MFC4005844.1"/>
    </source>
</evidence>
<organism evidence="2 3">
    <name type="scientific">Nonomuraea purpurea</name>
    <dbReference type="NCBI Taxonomy" id="1849276"/>
    <lineage>
        <taxon>Bacteria</taxon>
        <taxon>Bacillati</taxon>
        <taxon>Actinomycetota</taxon>
        <taxon>Actinomycetes</taxon>
        <taxon>Streptosporangiales</taxon>
        <taxon>Streptosporangiaceae</taxon>
        <taxon>Nonomuraea</taxon>
    </lineage>
</organism>
<feature type="domain" description="Intradiol ring-cleavage dioxygenases" evidence="1">
    <location>
        <begin position="62"/>
        <end position="114"/>
    </location>
</feature>
<dbReference type="GO" id="GO:0051213">
    <property type="term" value="F:dioxygenase activity"/>
    <property type="evidence" value="ECO:0007669"/>
    <property type="project" value="UniProtKB-KW"/>
</dbReference>
<dbReference type="CDD" id="cd03457">
    <property type="entry name" value="intradiol_dioxygenase_like"/>
    <property type="match status" value="1"/>
</dbReference>
<comment type="caution">
    <text evidence="2">The sequence shown here is derived from an EMBL/GenBank/DDBJ whole genome shotgun (WGS) entry which is preliminary data.</text>
</comment>
<evidence type="ECO:0000313" key="3">
    <source>
        <dbReference type="Proteomes" id="UP001595851"/>
    </source>
</evidence>
<protein>
    <submittedName>
        <fullName evidence="2">Intradiol ring-cleavage dioxygenase</fullName>
    </submittedName>
</protein>
<keyword evidence="2" id="KW-0223">Dioxygenase</keyword>
<keyword evidence="2" id="KW-0560">Oxidoreductase</keyword>
<dbReference type="Pfam" id="PF00775">
    <property type="entry name" value="Dioxygenase_C"/>
    <property type="match status" value="1"/>
</dbReference>
<dbReference type="PANTHER" id="PTHR34315">
    <property type="match status" value="1"/>
</dbReference>
<dbReference type="Proteomes" id="UP001595851">
    <property type="component" value="Unassembled WGS sequence"/>
</dbReference>